<evidence type="ECO:0000313" key="6">
    <source>
        <dbReference type="Proteomes" id="UP001327560"/>
    </source>
</evidence>
<gene>
    <name evidence="5" type="ORF">Cni_G10543</name>
</gene>
<dbReference type="Gene3D" id="2.130.10.10">
    <property type="entry name" value="YVTN repeat-like/Quinoprotein amine dehydrogenase"/>
    <property type="match status" value="2"/>
</dbReference>
<dbReference type="PANTHER" id="PTHR19847">
    <property type="entry name" value="DDB1- AND CUL4-ASSOCIATED FACTOR 11"/>
    <property type="match status" value="1"/>
</dbReference>
<dbReference type="SUPFAM" id="SSF50978">
    <property type="entry name" value="WD40 repeat-like"/>
    <property type="match status" value="1"/>
</dbReference>
<feature type="repeat" description="WD" evidence="4">
    <location>
        <begin position="296"/>
        <end position="337"/>
    </location>
</feature>
<evidence type="ECO:0000256" key="2">
    <source>
        <dbReference type="ARBA" id="ARBA00022737"/>
    </source>
</evidence>
<dbReference type="PROSITE" id="PS50082">
    <property type="entry name" value="WD_REPEATS_2"/>
    <property type="match status" value="4"/>
</dbReference>
<evidence type="ECO:0000256" key="4">
    <source>
        <dbReference type="PROSITE-ProRule" id="PRU00221"/>
    </source>
</evidence>
<dbReference type="PROSITE" id="PS50294">
    <property type="entry name" value="WD_REPEATS_REGION"/>
    <property type="match status" value="2"/>
</dbReference>
<dbReference type="InterPro" id="IPR001680">
    <property type="entry name" value="WD40_rpt"/>
</dbReference>
<dbReference type="InterPro" id="IPR051859">
    <property type="entry name" value="DCAF"/>
</dbReference>
<keyword evidence="2" id="KW-0677">Repeat</keyword>
<dbReference type="AlphaFoldDB" id="A0AAQ3KA32"/>
<evidence type="ECO:0000256" key="3">
    <source>
        <dbReference type="ARBA" id="ARBA00061298"/>
    </source>
</evidence>
<protein>
    <submittedName>
        <fullName evidence="5">LEC14B protein-like</fullName>
    </submittedName>
</protein>
<dbReference type="EMBL" id="CP136892">
    <property type="protein sequence ID" value="WOL01826.1"/>
    <property type="molecule type" value="Genomic_DNA"/>
</dbReference>
<dbReference type="InterPro" id="IPR020472">
    <property type="entry name" value="WD40_PAC1"/>
</dbReference>
<accession>A0AAQ3KA32</accession>
<evidence type="ECO:0000256" key="1">
    <source>
        <dbReference type="ARBA" id="ARBA00022574"/>
    </source>
</evidence>
<dbReference type="SMART" id="SM00320">
    <property type="entry name" value="WD40"/>
    <property type="match status" value="6"/>
</dbReference>
<feature type="repeat" description="WD" evidence="4">
    <location>
        <begin position="249"/>
        <end position="282"/>
    </location>
</feature>
<dbReference type="GO" id="GO:0080008">
    <property type="term" value="C:Cul4-RING E3 ubiquitin ligase complex"/>
    <property type="evidence" value="ECO:0007669"/>
    <property type="project" value="TreeGrafter"/>
</dbReference>
<dbReference type="PRINTS" id="PR00320">
    <property type="entry name" value="GPROTEINBRPT"/>
</dbReference>
<dbReference type="InterPro" id="IPR015943">
    <property type="entry name" value="WD40/YVTN_repeat-like_dom_sf"/>
</dbReference>
<dbReference type="InterPro" id="IPR036322">
    <property type="entry name" value="WD40_repeat_dom_sf"/>
</dbReference>
<reference evidence="5 6" key="1">
    <citation type="submission" date="2023-10" db="EMBL/GenBank/DDBJ databases">
        <title>Chromosome-scale genome assembly provides insights into flower coloration mechanisms of Canna indica.</title>
        <authorList>
            <person name="Li C."/>
        </authorList>
    </citation>
    <scope>NUCLEOTIDE SEQUENCE [LARGE SCALE GENOMIC DNA]</scope>
    <source>
        <tissue evidence="5">Flower</tissue>
    </source>
</reference>
<keyword evidence="1 4" id="KW-0853">WD repeat</keyword>
<organism evidence="5 6">
    <name type="scientific">Canna indica</name>
    <name type="common">Indian-shot</name>
    <dbReference type="NCBI Taxonomy" id="4628"/>
    <lineage>
        <taxon>Eukaryota</taxon>
        <taxon>Viridiplantae</taxon>
        <taxon>Streptophyta</taxon>
        <taxon>Embryophyta</taxon>
        <taxon>Tracheophyta</taxon>
        <taxon>Spermatophyta</taxon>
        <taxon>Magnoliopsida</taxon>
        <taxon>Liliopsida</taxon>
        <taxon>Zingiberales</taxon>
        <taxon>Cannaceae</taxon>
        <taxon>Canna</taxon>
    </lineage>
</organism>
<dbReference type="PANTHER" id="PTHR19847:SF7">
    <property type="entry name" value="DDB1- AND CUL4-ASSOCIATED FACTOR 11"/>
    <property type="match status" value="1"/>
</dbReference>
<name>A0AAQ3KA32_9LILI</name>
<evidence type="ECO:0000313" key="5">
    <source>
        <dbReference type="EMBL" id="WOL01826.1"/>
    </source>
</evidence>
<comment type="similarity">
    <text evidence="3">Belongs to the WD repeat LEC14B family.</text>
</comment>
<dbReference type="GO" id="GO:0043161">
    <property type="term" value="P:proteasome-mediated ubiquitin-dependent protein catabolic process"/>
    <property type="evidence" value="ECO:0007669"/>
    <property type="project" value="TreeGrafter"/>
</dbReference>
<sequence>MGYGMSRLDMDVDMNDAPGFATSSRRGHSEAFDLDNEIFHLTRLRSEPSSGFKKAINAGQNAEISTARMLWAREANASGRGRFSSADCSCVLGQYLPVNGPWPVDRMDSRVYVSQFSVDGSLFVAAFQGSRIKIYNVDDGWNVQKDIRARSLRWTITDTSLSPDNQYLVYASMMPIVHIVKMGTAATESHANITEVHEGLDFSMHEDVEDSFGIFSVKFSSDGRELLAGSNDSSIYVYDLEANKLQSRFPAHLFDVNTVAFADETGNVVYSGSDDTLCKVWDRRCSVMDRSAAGVLSGHLEGITFIDSRGDGRYLISNGKDQAIKLWDIRKMSSSTNCDISRTRTSGWDYRYSQYPPLYRHLKHPDDQSVATYRGHSVLRTLIRCYFSPYYSTGQKYIYTGSHDTSVYIYDVVSGDRVARLQCHQLTVRDCSWHPYYPLLVSSSWDGQINRWEYLGNDVVHATNNGISFRGSIEDQMFRVMYL</sequence>
<keyword evidence="6" id="KW-1185">Reference proteome</keyword>
<feature type="repeat" description="WD" evidence="4">
    <location>
        <begin position="421"/>
        <end position="462"/>
    </location>
</feature>
<proteinExistence type="inferred from homology"/>
<dbReference type="Pfam" id="PF00400">
    <property type="entry name" value="WD40"/>
    <property type="match status" value="5"/>
</dbReference>
<feature type="repeat" description="WD" evidence="4">
    <location>
        <begin position="214"/>
        <end position="248"/>
    </location>
</feature>
<dbReference type="FunFam" id="2.130.10.10:FF:000557">
    <property type="entry name" value="WD repeat protein"/>
    <property type="match status" value="1"/>
</dbReference>
<dbReference type="FunFam" id="2.130.10.10:FF:000492">
    <property type="entry name" value="LEC14B homolog isoform X2"/>
    <property type="match status" value="1"/>
</dbReference>
<dbReference type="Proteomes" id="UP001327560">
    <property type="component" value="Chromosome 3"/>
</dbReference>